<evidence type="ECO:0000313" key="2">
    <source>
        <dbReference type="Proteomes" id="UP000002640"/>
    </source>
</evidence>
<protein>
    <recommendedName>
        <fullName evidence="3">Reverse transcriptase domain-containing protein</fullName>
    </recommendedName>
</protein>
<dbReference type="PANTHER" id="PTHR33050">
    <property type="entry name" value="REVERSE TRANSCRIPTASE DOMAIN-CONTAINING PROTEIN"/>
    <property type="match status" value="1"/>
</dbReference>
<dbReference type="OMA" id="ASHARIW"/>
<dbReference type="InterPro" id="IPR043502">
    <property type="entry name" value="DNA/RNA_pol_sf"/>
</dbReference>
<sequence length="665" mass="74498">LDYKKQHAFSRLISRSQSTLEQVVELARGQSPEDPRPNKALSPNRLHRLLEGFEHRDSLCSAARFGIDPQWSTQNQEQQEQQRIPTNHKSADRHLNTVVKSVREGQDGGQYLVLDANVLETLGNIRISPLGAVPKANTDPQLETRLIHDLSYPIGSSTNDASDKSSFPEVRYRHVAAVARRIEECYAQNPMITIYVMKGDVKGAFRHIMLIARSVHWMGARIAQLGAIIIDMSAPFGWTGSPAFYGMFGGAISWLLGREILGPRAINEGKFSEWSTKVEVLGLEFDTIQRTDSMSQAKLLKAQDRVRKTAQKKKLSKHEMQCLLGSLRHVTTCLRSAKPFYQRLQRSINKVSRWGSIVIDESTRQDLEWCDVILTHGRWWSLPTSMLCAEPAIDVHLYMDASNEGLAVLDPARRRYIQLLYDEHEHQLIEQTSGSNGFNINVREQFCVALATWIWGHQWKKDGVHLLHVRCWTDNTSAAAWTNNLYSSNHFAQELNRAIGFAEATLGLCISAGHLPGDCNLLADAGSPARTASHARIWTNATSSWTQDSDPDQVRHIYKTFSTTYRPDCRRTSVSYARAPPSSSGAAGATHKAFPRGWQVKTKQTLNNWLFPDGSHTTTNPEMLPALCCPNSAKYHGIIADTEDSRLGSTRGTSSLCKGCYGCHH</sequence>
<gene>
    <name evidence="1" type="ORF">PHYSODRAFT_405321</name>
</gene>
<dbReference type="InterPro" id="IPR052055">
    <property type="entry name" value="Hepadnavirus_pol/RT"/>
</dbReference>
<feature type="non-terminal residue" evidence="1">
    <location>
        <position position="1"/>
    </location>
</feature>
<dbReference type="GeneID" id="20651416"/>
<dbReference type="RefSeq" id="XP_009536491.1">
    <property type="nucleotide sequence ID" value="XM_009538196.1"/>
</dbReference>
<dbReference type="EMBL" id="JH159161">
    <property type="protein sequence ID" value="EGZ08319.1"/>
    <property type="molecule type" value="Genomic_DNA"/>
</dbReference>
<dbReference type="SUPFAM" id="SSF56672">
    <property type="entry name" value="DNA/RNA polymerases"/>
    <property type="match status" value="1"/>
</dbReference>
<dbReference type="AlphaFoldDB" id="G5A8U3"/>
<proteinExistence type="predicted"/>
<evidence type="ECO:0008006" key="3">
    <source>
        <dbReference type="Google" id="ProtNLM"/>
    </source>
</evidence>
<feature type="non-terminal residue" evidence="1">
    <location>
        <position position="665"/>
    </location>
</feature>
<name>G5A8U3_PHYSP</name>
<accession>G5A8U3</accession>
<dbReference type="PANTHER" id="PTHR33050:SF7">
    <property type="entry name" value="RIBONUCLEASE H"/>
    <property type="match status" value="1"/>
</dbReference>
<reference evidence="1 2" key="1">
    <citation type="journal article" date="2006" name="Science">
        <title>Phytophthora genome sequences uncover evolutionary origins and mechanisms of pathogenesis.</title>
        <authorList>
            <person name="Tyler B.M."/>
            <person name="Tripathy S."/>
            <person name="Zhang X."/>
            <person name="Dehal P."/>
            <person name="Jiang R.H."/>
            <person name="Aerts A."/>
            <person name="Arredondo F.D."/>
            <person name="Baxter L."/>
            <person name="Bensasson D."/>
            <person name="Beynon J.L."/>
            <person name="Chapman J."/>
            <person name="Damasceno C.M."/>
            <person name="Dorrance A.E."/>
            <person name="Dou D."/>
            <person name="Dickerman A.W."/>
            <person name="Dubchak I.L."/>
            <person name="Garbelotto M."/>
            <person name="Gijzen M."/>
            <person name="Gordon S.G."/>
            <person name="Govers F."/>
            <person name="Grunwald N.J."/>
            <person name="Huang W."/>
            <person name="Ivors K.L."/>
            <person name="Jones R.W."/>
            <person name="Kamoun S."/>
            <person name="Krampis K."/>
            <person name="Lamour K.H."/>
            <person name="Lee M.K."/>
            <person name="McDonald W.H."/>
            <person name="Medina M."/>
            <person name="Meijer H.J."/>
            <person name="Nordberg E.K."/>
            <person name="Maclean D.J."/>
            <person name="Ospina-Giraldo M.D."/>
            <person name="Morris P.F."/>
            <person name="Phuntumart V."/>
            <person name="Putnam N.H."/>
            <person name="Rash S."/>
            <person name="Rose J.K."/>
            <person name="Sakihama Y."/>
            <person name="Salamov A.A."/>
            <person name="Savidor A."/>
            <person name="Scheuring C.F."/>
            <person name="Smith B.M."/>
            <person name="Sobral B.W."/>
            <person name="Terry A."/>
            <person name="Torto-Alalibo T.A."/>
            <person name="Win J."/>
            <person name="Xu Z."/>
            <person name="Zhang H."/>
            <person name="Grigoriev I.V."/>
            <person name="Rokhsar D.S."/>
            <person name="Boore J.L."/>
        </authorList>
    </citation>
    <scope>NUCLEOTIDE SEQUENCE [LARGE SCALE GENOMIC DNA]</scope>
    <source>
        <strain evidence="1 2">P6497</strain>
    </source>
</reference>
<evidence type="ECO:0000313" key="1">
    <source>
        <dbReference type="EMBL" id="EGZ08319.1"/>
    </source>
</evidence>
<dbReference type="InParanoid" id="G5A8U3"/>
<dbReference type="Proteomes" id="UP000002640">
    <property type="component" value="Unassembled WGS sequence"/>
</dbReference>
<organism evidence="1 2">
    <name type="scientific">Phytophthora sojae (strain P6497)</name>
    <name type="common">Soybean stem and root rot agent</name>
    <name type="synonym">Phytophthora megasperma f. sp. glycines</name>
    <dbReference type="NCBI Taxonomy" id="1094619"/>
    <lineage>
        <taxon>Eukaryota</taxon>
        <taxon>Sar</taxon>
        <taxon>Stramenopiles</taxon>
        <taxon>Oomycota</taxon>
        <taxon>Peronosporomycetes</taxon>
        <taxon>Peronosporales</taxon>
        <taxon>Peronosporaceae</taxon>
        <taxon>Phytophthora</taxon>
    </lineage>
</organism>
<dbReference type="KEGG" id="psoj:PHYSODRAFT_405321"/>
<keyword evidence="2" id="KW-1185">Reference proteome</keyword>